<dbReference type="AlphaFoldDB" id="A0A8E0IAY1"/>
<sequence>MEIRIDASSLEQLKKDADINQSQHVSLDPETVTAGMQSLLSNPEIYKAAKMLSAF</sequence>
<reference evidence="1 2" key="1">
    <citation type="journal article" date="2013" name="PLoS ONE">
        <title>Lactobacillus paracasei comparative genomics: towards species pan-genome definition and exploitation of diversity.</title>
        <authorList>
            <person name="Smokvina T."/>
            <person name="Wels M."/>
            <person name="Polka J."/>
            <person name="Chervaux C."/>
            <person name="Brisse S."/>
            <person name="Boekhorst J."/>
            <person name="van Hylckama Vlieg J.E."/>
            <person name="Siezen R.J."/>
        </authorList>
    </citation>
    <scope>NUCLEOTIDE SEQUENCE [LARGE SCALE GENOMIC DNA]</scope>
    <source>
        <strain evidence="1 2">Lpp22</strain>
    </source>
</reference>
<evidence type="ECO:0000313" key="1">
    <source>
        <dbReference type="EMBL" id="EPC30303.1"/>
    </source>
</evidence>
<dbReference type="EMBL" id="ANMI01000075">
    <property type="protein sequence ID" value="EPC30303.1"/>
    <property type="molecule type" value="Genomic_DNA"/>
</dbReference>
<proteinExistence type="predicted"/>
<protein>
    <submittedName>
        <fullName evidence="1">Uncharacterized protein</fullName>
    </submittedName>
</protein>
<gene>
    <name evidence="1" type="ORF">Lpp22_1182</name>
</gene>
<evidence type="ECO:0000313" key="2">
    <source>
        <dbReference type="Proteomes" id="UP000014257"/>
    </source>
</evidence>
<comment type="caution">
    <text evidence="1">The sequence shown here is derived from an EMBL/GenBank/DDBJ whole genome shotgun (WGS) entry which is preliminary data.</text>
</comment>
<name>A0A8E0IAY1_LACPA</name>
<accession>A0A8E0IAY1</accession>
<organism evidence="1 2">
    <name type="scientific">Lacticaseibacillus paracasei subsp. paracasei Lpp22</name>
    <dbReference type="NCBI Taxonomy" id="1256221"/>
    <lineage>
        <taxon>Bacteria</taxon>
        <taxon>Bacillati</taxon>
        <taxon>Bacillota</taxon>
        <taxon>Bacilli</taxon>
        <taxon>Lactobacillales</taxon>
        <taxon>Lactobacillaceae</taxon>
        <taxon>Lacticaseibacillus</taxon>
    </lineage>
</organism>
<dbReference type="Proteomes" id="UP000014257">
    <property type="component" value="Unassembled WGS sequence"/>
</dbReference>